<dbReference type="InterPro" id="IPR036063">
    <property type="entry name" value="Smr_dom_sf"/>
</dbReference>
<comment type="caution">
    <text evidence="3">The sequence shown here is derived from an EMBL/GenBank/DDBJ whole genome shotgun (WGS) entry which is preliminary data.</text>
</comment>
<dbReference type="PANTHER" id="PTHR35562:SF2">
    <property type="entry name" value="DNA ENDONUCLEASE SMRA-RELATED"/>
    <property type="match status" value="1"/>
</dbReference>
<dbReference type="Gene3D" id="3.30.1370.110">
    <property type="match status" value="1"/>
</dbReference>
<evidence type="ECO:0000313" key="4">
    <source>
        <dbReference type="Proteomes" id="UP000694660"/>
    </source>
</evidence>
<dbReference type="Proteomes" id="UP000694660">
    <property type="component" value="Unassembled WGS sequence"/>
</dbReference>
<evidence type="ECO:0000259" key="2">
    <source>
        <dbReference type="PROSITE" id="PS50828"/>
    </source>
</evidence>
<dbReference type="EMBL" id="JAEKFT010000007">
    <property type="protein sequence ID" value="MBT0961239.1"/>
    <property type="molecule type" value="Genomic_DNA"/>
</dbReference>
<feature type="region of interest" description="Disordered" evidence="1">
    <location>
        <begin position="1"/>
        <end position="112"/>
    </location>
</feature>
<dbReference type="Pfam" id="PF01713">
    <property type="entry name" value="Smr"/>
    <property type="match status" value="1"/>
</dbReference>
<dbReference type="PANTHER" id="PTHR35562">
    <property type="entry name" value="DNA ENDONUCLEASE SMRA-RELATED"/>
    <property type="match status" value="1"/>
</dbReference>
<dbReference type="AlphaFoldDB" id="A0A944H7J1"/>
<sequence>MARKRRPAAAPAAAPARLPDARFAALKPLKAARRGQAPQPPAPPLDAAPDEPADEAASDTELFRSAIGTIQPIDDGNRAEIAPPRPAPVPKARPVETHDDAPRRHAPAPGQDEAAWFQHQMQDVIPLPDDDHAWPEDTPPLPAPPAAEPLPPPTSDVMAWLASGTQPLKPANRADVVTPPPVAAPRLREADEQAALRESLEAPLSFEDRLDMGDEAAFLRTGLPRRVLTDLRRGRWVVQGEIDLHGLTRDEARAALAEFLAGALRRGARCVRVVHGKGLRSPGKIGILKQLSKGWLSQREEILAFCQARANEGGSGALRVLLRAPDKARP</sequence>
<name>A0A944H7J1_DENI1</name>
<gene>
    <name evidence="3" type="ORF">I8J34_08630</name>
</gene>
<protein>
    <submittedName>
        <fullName evidence="3">Smr/MutS family protein</fullName>
    </submittedName>
</protein>
<dbReference type="InterPro" id="IPR002625">
    <property type="entry name" value="Smr_dom"/>
</dbReference>
<feature type="compositionally biased region" description="Acidic residues" evidence="1">
    <location>
        <begin position="48"/>
        <end position="58"/>
    </location>
</feature>
<feature type="domain" description="Smr" evidence="2">
    <location>
        <begin position="242"/>
        <end position="323"/>
    </location>
</feature>
<accession>A0A944H7J1</accession>
<proteinExistence type="predicted"/>
<dbReference type="SMART" id="SM00463">
    <property type="entry name" value="SMR"/>
    <property type="match status" value="1"/>
</dbReference>
<reference evidence="4" key="1">
    <citation type="journal article" date="2022" name="ISME J.">
        <title>Genetic and phylogenetic analysis of dissimilatory iodate-reducing bacteria identifies potential niches across the world's oceans.</title>
        <authorList>
            <person name="Reyes-Umana V."/>
            <person name="Henning Z."/>
            <person name="Lee K."/>
            <person name="Barnum T.P."/>
            <person name="Coates J.D."/>
        </authorList>
    </citation>
    <scope>NUCLEOTIDE SEQUENCE [LARGE SCALE GENOMIC DNA]</scope>
    <source>
        <strain evidence="4">IR12</strain>
    </source>
</reference>
<feature type="compositionally biased region" description="Low complexity" evidence="1">
    <location>
        <begin position="8"/>
        <end position="25"/>
    </location>
</feature>
<dbReference type="RefSeq" id="WP_214360992.1">
    <property type="nucleotide sequence ID" value="NZ_JAEKFT010000007.1"/>
</dbReference>
<organism evidence="3 4">
    <name type="scientific">Denitromonas iodatirespirans</name>
    <dbReference type="NCBI Taxonomy" id="2795389"/>
    <lineage>
        <taxon>Bacteria</taxon>
        <taxon>Pseudomonadati</taxon>
        <taxon>Pseudomonadota</taxon>
        <taxon>Betaproteobacteria</taxon>
        <taxon>Rhodocyclales</taxon>
        <taxon>Zoogloeaceae</taxon>
        <taxon>Denitromonas</taxon>
    </lineage>
</organism>
<dbReference type="SUPFAM" id="SSF160443">
    <property type="entry name" value="SMR domain-like"/>
    <property type="match status" value="1"/>
</dbReference>
<feature type="compositionally biased region" description="Basic and acidic residues" evidence="1">
    <location>
        <begin position="93"/>
        <end position="103"/>
    </location>
</feature>
<evidence type="ECO:0000256" key="1">
    <source>
        <dbReference type="SAM" id="MobiDB-lite"/>
    </source>
</evidence>
<evidence type="ECO:0000313" key="3">
    <source>
        <dbReference type="EMBL" id="MBT0961239.1"/>
    </source>
</evidence>
<keyword evidence="4" id="KW-1185">Reference proteome</keyword>
<dbReference type="PROSITE" id="PS50828">
    <property type="entry name" value="SMR"/>
    <property type="match status" value="1"/>
</dbReference>